<keyword evidence="2" id="KW-1185">Reference proteome</keyword>
<organism evidence="1 2">
    <name type="scientific">Escallonia rubra</name>
    <dbReference type="NCBI Taxonomy" id="112253"/>
    <lineage>
        <taxon>Eukaryota</taxon>
        <taxon>Viridiplantae</taxon>
        <taxon>Streptophyta</taxon>
        <taxon>Embryophyta</taxon>
        <taxon>Tracheophyta</taxon>
        <taxon>Spermatophyta</taxon>
        <taxon>Magnoliopsida</taxon>
        <taxon>eudicotyledons</taxon>
        <taxon>Gunneridae</taxon>
        <taxon>Pentapetalae</taxon>
        <taxon>asterids</taxon>
        <taxon>campanulids</taxon>
        <taxon>Escalloniales</taxon>
        <taxon>Escalloniaceae</taxon>
        <taxon>Escallonia</taxon>
    </lineage>
</organism>
<dbReference type="AlphaFoldDB" id="A0AA88QNW2"/>
<dbReference type="Pfam" id="PF14223">
    <property type="entry name" value="Retrotran_gag_2"/>
    <property type="match status" value="1"/>
</dbReference>
<evidence type="ECO:0000313" key="2">
    <source>
        <dbReference type="Proteomes" id="UP001187471"/>
    </source>
</evidence>
<gene>
    <name evidence="1" type="ORF">RJ640_016740</name>
</gene>
<dbReference type="Proteomes" id="UP001187471">
    <property type="component" value="Unassembled WGS sequence"/>
</dbReference>
<evidence type="ECO:0008006" key="3">
    <source>
        <dbReference type="Google" id="ProtNLM"/>
    </source>
</evidence>
<dbReference type="PANTHER" id="PTHR35317">
    <property type="entry name" value="OS04G0629600 PROTEIN"/>
    <property type="match status" value="1"/>
</dbReference>
<accession>A0AA88QNW2</accession>
<dbReference type="EMBL" id="JAVXUO010002326">
    <property type="protein sequence ID" value="KAK2974254.1"/>
    <property type="molecule type" value="Genomic_DNA"/>
</dbReference>
<dbReference type="PANTHER" id="PTHR35317:SF40">
    <property type="entry name" value="CCHC-TYPE DOMAIN-CONTAINING PROTEIN"/>
    <property type="match status" value="1"/>
</dbReference>
<sequence>MAEEGKGKIEKFNGMNFQWWKMQVEDYLYQKDMYLPPVGEKPEAMNVNEWTILDRKALATVRQVAFNISKEKTTAAVMKALEKLYEKPSASNKVFLMKKLFNMRMSENGSVVDHLNDFSGVTNQLESVGINFDDEIRALLFLCSLPDSWNNLVTTEYMELDEPEDEQIPRIKSLEVLNETTDAAEIGAGDQQQVPETLNLRRSSRVDISDDHPIEEHNQQEPISSAFSHISSPISGPEAMDEGSGASNETLYNLVAEGDEQETISIDSDDNSAMDQVVPSIYTHSSHYNTQSEVLPIPQASNIRTLKLAHIHRLEENNPAFDGTRSVRPGKEPMHKAIPPTFITSHSNPTPKLLLRRLTLPHQGSLFPNIGKTEKKRWSILLII</sequence>
<protein>
    <recommendedName>
        <fullName evidence="3">Retrovirus-related Pol polyprotein from transposon TNT 1-94</fullName>
    </recommendedName>
</protein>
<evidence type="ECO:0000313" key="1">
    <source>
        <dbReference type="EMBL" id="KAK2974254.1"/>
    </source>
</evidence>
<name>A0AA88QNW2_9ASTE</name>
<proteinExistence type="predicted"/>
<reference evidence="1" key="1">
    <citation type="submission" date="2022-12" db="EMBL/GenBank/DDBJ databases">
        <title>Draft genome assemblies for two species of Escallonia (Escalloniales).</title>
        <authorList>
            <person name="Chanderbali A."/>
            <person name="Dervinis C."/>
            <person name="Anghel I."/>
            <person name="Soltis D."/>
            <person name="Soltis P."/>
            <person name="Zapata F."/>
        </authorList>
    </citation>
    <scope>NUCLEOTIDE SEQUENCE</scope>
    <source>
        <strain evidence="1">UCBG92.1500</strain>
        <tissue evidence="1">Leaf</tissue>
    </source>
</reference>
<comment type="caution">
    <text evidence="1">The sequence shown here is derived from an EMBL/GenBank/DDBJ whole genome shotgun (WGS) entry which is preliminary data.</text>
</comment>